<evidence type="ECO:0000313" key="3">
    <source>
        <dbReference type="EMBL" id="KAH6693956.1"/>
    </source>
</evidence>
<evidence type="ECO:0000313" key="4">
    <source>
        <dbReference type="Proteomes" id="UP000770015"/>
    </source>
</evidence>
<dbReference type="GO" id="GO:0008270">
    <property type="term" value="F:zinc ion binding"/>
    <property type="evidence" value="ECO:0007669"/>
    <property type="project" value="InterPro"/>
</dbReference>
<protein>
    <submittedName>
        <fullName evidence="3">Fungal-specific transcription factor domain-containing protein</fullName>
    </submittedName>
</protein>
<gene>
    <name evidence="3" type="ORF">F5X68DRAFT_199934</name>
</gene>
<organism evidence="3 4">
    <name type="scientific">Plectosphaerella plurivora</name>
    <dbReference type="NCBI Taxonomy" id="936078"/>
    <lineage>
        <taxon>Eukaryota</taxon>
        <taxon>Fungi</taxon>
        <taxon>Dikarya</taxon>
        <taxon>Ascomycota</taxon>
        <taxon>Pezizomycotina</taxon>
        <taxon>Sordariomycetes</taxon>
        <taxon>Hypocreomycetidae</taxon>
        <taxon>Glomerellales</taxon>
        <taxon>Plectosphaerellaceae</taxon>
        <taxon>Plectosphaerella</taxon>
    </lineage>
</organism>
<dbReference type="PANTHER" id="PTHR31668:SF10">
    <property type="entry name" value="ZN(II)2CYS6 TRANSCRIPTION FACTOR (EUROFUNG)"/>
    <property type="match status" value="1"/>
</dbReference>
<name>A0A9P8VLA0_9PEZI</name>
<evidence type="ECO:0000256" key="1">
    <source>
        <dbReference type="ARBA" id="ARBA00023242"/>
    </source>
</evidence>
<dbReference type="InterPro" id="IPR007219">
    <property type="entry name" value="XnlR_reg_dom"/>
</dbReference>
<dbReference type="OrthoDB" id="3034343at2759"/>
<dbReference type="CDD" id="cd12148">
    <property type="entry name" value="fungal_TF_MHR"/>
    <property type="match status" value="1"/>
</dbReference>
<dbReference type="PANTHER" id="PTHR31668">
    <property type="entry name" value="GLUCOSE TRANSPORT TRANSCRIPTION REGULATOR RGT1-RELATED-RELATED"/>
    <property type="match status" value="1"/>
</dbReference>
<proteinExistence type="predicted"/>
<reference evidence="3" key="1">
    <citation type="journal article" date="2021" name="Nat. Commun.">
        <title>Genetic determinants of endophytism in the Arabidopsis root mycobiome.</title>
        <authorList>
            <person name="Mesny F."/>
            <person name="Miyauchi S."/>
            <person name="Thiergart T."/>
            <person name="Pickel B."/>
            <person name="Atanasova L."/>
            <person name="Karlsson M."/>
            <person name="Huettel B."/>
            <person name="Barry K.W."/>
            <person name="Haridas S."/>
            <person name="Chen C."/>
            <person name="Bauer D."/>
            <person name="Andreopoulos W."/>
            <person name="Pangilinan J."/>
            <person name="LaButti K."/>
            <person name="Riley R."/>
            <person name="Lipzen A."/>
            <person name="Clum A."/>
            <person name="Drula E."/>
            <person name="Henrissat B."/>
            <person name="Kohler A."/>
            <person name="Grigoriev I.V."/>
            <person name="Martin F.M."/>
            <person name="Hacquard S."/>
        </authorList>
    </citation>
    <scope>NUCLEOTIDE SEQUENCE</scope>
    <source>
        <strain evidence="3">MPI-SDFR-AT-0117</strain>
    </source>
</reference>
<keyword evidence="1" id="KW-0539">Nucleus</keyword>
<sequence length="462" mass="51899">MFTRVHKRPLGMAVDPIPPSLQLQMIQKLVEPWAEELIRAFIVNVAPCFPLVDENSFLDQFFGARDRISPALLAAVYAHSLTYWPYEPKLSNERCPDGRFVWNLANQVLFSELRHSPGISTLPAMLLNIGGRPTTSMIGNGLLLGSAASLSHSLGLNRNPLSWNIPQAEKYLRMKLWWCLLVQDRWCSVAHGTPPRLRNNQYDVPPPKVEYLLPDNHTDEDVAAASVFCALVGLSQLLEGFLDHVYSLEPMGPTRDLELALDQWVDGLRNDVRKVIVRGSMLDLPGAANLRLAYLSIRLLLRRIELNQTKESQDPDATALAARYMQVRRTAEDIVSLVQELDLPRLGGFWLPMAAFTFSHTATFLIRCAVDTVNDAGGLSQNPSLQLANELVTALRTHQEQHGWDLADICVSQHSDIITRLLAEEATSDNLADAFMTLQDPFAMDFPFMDDMFYSNAELFNF</sequence>
<keyword evidence="4" id="KW-1185">Reference proteome</keyword>
<dbReference type="AlphaFoldDB" id="A0A9P8VLA0"/>
<dbReference type="GO" id="GO:0006351">
    <property type="term" value="P:DNA-templated transcription"/>
    <property type="evidence" value="ECO:0007669"/>
    <property type="project" value="InterPro"/>
</dbReference>
<accession>A0A9P8VLA0</accession>
<dbReference type="GO" id="GO:0005634">
    <property type="term" value="C:nucleus"/>
    <property type="evidence" value="ECO:0007669"/>
    <property type="project" value="TreeGrafter"/>
</dbReference>
<dbReference type="Pfam" id="PF04082">
    <property type="entry name" value="Fungal_trans"/>
    <property type="match status" value="1"/>
</dbReference>
<dbReference type="GO" id="GO:0003677">
    <property type="term" value="F:DNA binding"/>
    <property type="evidence" value="ECO:0007669"/>
    <property type="project" value="InterPro"/>
</dbReference>
<dbReference type="GO" id="GO:0001080">
    <property type="term" value="P:nitrogen catabolite activation of transcription from RNA polymerase II promoter"/>
    <property type="evidence" value="ECO:0007669"/>
    <property type="project" value="TreeGrafter"/>
</dbReference>
<comment type="caution">
    <text evidence="3">The sequence shown here is derived from an EMBL/GenBank/DDBJ whole genome shotgun (WGS) entry which is preliminary data.</text>
</comment>
<dbReference type="SMART" id="SM00906">
    <property type="entry name" value="Fungal_trans"/>
    <property type="match status" value="1"/>
</dbReference>
<dbReference type="Proteomes" id="UP000770015">
    <property type="component" value="Unassembled WGS sequence"/>
</dbReference>
<feature type="domain" description="Xylanolytic transcriptional activator regulatory" evidence="2">
    <location>
        <begin position="140"/>
        <end position="213"/>
    </location>
</feature>
<dbReference type="InterPro" id="IPR050797">
    <property type="entry name" value="Carb_Metab_Trans_Reg"/>
</dbReference>
<evidence type="ECO:0000259" key="2">
    <source>
        <dbReference type="SMART" id="SM00906"/>
    </source>
</evidence>
<dbReference type="EMBL" id="JAGSXJ010000003">
    <property type="protein sequence ID" value="KAH6693956.1"/>
    <property type="molecule type" value="Genomic_DNA"/>
</dbReference>